<accession>A0A1C7NUP2</accession>
<keyword evidence="9" id="KW-1185">Reference proteome</keyword>
<proteinExistence type="inferred from homology"/>
<dbReference type="Gene3D" id="3.40.30.10">
    <property type="entry name" value="Glutaredoxin"/>
    <property type="match status" value="1"/>
</dbReference>
<evidence type="ECO:0000256" key="5">
    <source>
        <dbReference type="ARBA" id="ARBA00039879"/>
    </source>
</evidence>
<sequence length="115" mass="13299">MSVMIYHNNRCSTSRAVLDIIREAGIEPIINDYMKTPPSHEEMLALLLAMDMSPRQLLRTKERVYLSLNLDDEKKTDREIIDAMLAHPELIERPIVVTEKGIKVCRPKTRVLELL</sequence>
<dbReference type="InterPro" id="IPR036249">
    <property type="entry name" value="Thioredoxin-like_sf"/>
</dbReference>
<dbReference type="PANTHER" id="PTHR30041">
    <property type="entry name" value="ARSENATE REDUCTASE"/>
    <property type="match status" value="1"/>
</dbReference>
<keyword evidence="2" id="KW-0059">Arsenical resistance</keyword>
<evidence type="ECO:0000256" key="2">
    <source>
        <dbReference type="ARBA" id="ARBA00022849"/>
    </source>
</evidence>
<protein>
    <recommendedName>
        <fullName evidence="5 7">Arsenate reductase</fullName>
        <ecNumber evidence="4 7">1.20.4.1</ecNumber>
    </recommendedName>
</protein>
<evidence type="ECO:0000313" key="8">
    <source>
        <dbReference type="EMBL" id="OBZ92406.1"/>
    </source>
</evidence>
<dbReference type="PROSITE" id="PS51353">
    <property type="entry name" value="ARSC"/>
    <property type="match status" value="1"/>
</dbReference>
<evidence type="ECO:0000256" key="7">
    <source>
        <dbReference type="RuleBase" id="RU362029"/>
    </source>
</evidence>
<organism evidence="8 9">
    <name type="scientific">Pararhizobium polonicum</name>
    <dbReference type="NCBI Taxonomy" id="1612624"/>
    <lineage>
        <taxon>Bacteria</taxon>
        <taxon>Pseudomonadati</taxon>
        <taxon>Pseudomonadota</taxon>
        <taxon>Alphaproteobacteria</taxon>
        <taxon>Hyphomicrobiales</taxon>
        <taxon>Rhizobiaceae</taxon>
        <taxon>Rhizobium/Agrobacterium group</taxon>
        <taxon>Pararhizobium</taxon>
    </lineage>
</organism>
<dbReference type="OrthoDB" id="9790554at2"/>
<reference evidence="8 9" key="1">
    <citation type="journal article" date="2016" name="Syst. Appl. Microbiol.">
        <title>Pararhizobium polonicum sp. nov. isolated from tumors on stone fruit rootstocks.</title>
        <authorList>
            <person name="Pulawska J."/>
            <person name="Kuzmanovic N."/>
            <person name="Willems A."/>
            <person name="Pothier J.F."/>
        </authorList>
    </citation>
    <scope>NUCLEOTIDE SEQUENCE [LARGE SCALE GENOMIC DNA]</scope>
    <source>
        <strain evidence="8 9">F5.1</strain>
    </source>
</reference>
<dbReference type="RefSeq" id="WP_068958517.1">
    <property type="nucleotide sequence ID" value="NZ_LGLV01000020.1"/>
</dbReference>
<dbReference type="Pfam" id="PF03960">
    <property type="entry name" value="ArsC"/>
    <property type="match status" value="1"/>
</dbReference>
<evidence type="ECO:0000256" key="1">
    <source>
        <dbReference type="ARBA" id="ARBA00007198"/>
    </source>
</evidence>
<dbReference type="PANTHER" id="PTHR30041:SF5">
    <property type="entry name" value="ARSENATE REDUCTASE-RELATED"/>
    <property type="match status" value="1"/>
</dbReference>
<comment type="caution">
    <text evidence="8">The sequence shown here is derived from an EMBL/GenBank/DDBJ whole genome shotgun (WGS) entry which is preliminary data.</text>
</comment>
<evidence type="ECO:0000256" key="3">
    <source>
        <dbReference type="ARBA" id="ARBA00023002"/>
    </source>
</evidence>
<dbReference type="PATRIC" id="fig|1612624.7.peg.3155"/>
<evidence type="ECO:0000256" key="4">
    <source>
        <dbReference type="ARBA" id="ARBA00038969"/>
    </source>
</evidence>
<dbReference type="EMBL" id="LGLV01000020">
    <property type="protein sequence ID" value="OBZ92406.1"/>
    <property type="molecule type" value="Genomic_DNA"/>
</dbReference>
<gene>
    <name evidence="8" type="ORF">ADU59_27095</name>
</gene>
<keyword evidence="3 7" id="KW-0560">Oxidoreductase</keyword>
<dbReference type="EC" id="1.20.4.1" evidence="4 7"/>
<dbReference type="GO" id="GO:0008794">
    <property type="term" value="F:arsenate reductase (glutaredoxin) activity"/>
    <property type="evidence" value="ECO:0007669"/>
    <property type="project" value="UniProtKB-UniRule"/>
</dbReference>
<comment type="similarity">
    <text evidence="1 6 7">Belongs to the ArsC family.</text>
</comment>
<evidence type="ECO:0000256" key="6">
    <source>
        <dbReference type="PROSITE-ProRule" id="PRU01282"/>
    </source>
</evidence>
<comment type="catalytic activity">
    <reaction evidence="7">
        <text>[glutaredoxin]-dithiol + arsenate + glutathione + H(+) = glutathionyl-S-S-[glutaredoxin] + arsenite + H2O</text>
        <dbReference type="Rhea" id="RHEA:22016"/>
        <dbReference type="Rhea" id="RHEA-COMP:10729"/>
        <dbReference type="Rhea" id="RHEA-COMP:17668"/>
        <dbReference type="ChEBI" id="CHEBI:15377"/>
        <dbReference type="ChEBI" id="CHEBI:15378"/>
        <dbReference type="ChEBI" id="CHEBI:29242"/>
        <dbReference type="ChEBI" id="CHEBI:29950"/>
        <dbReference type="ChEBI" id="CHEBI:48597"/>
        <dbReference type="ChEBI" id="CHEBI:57925"/>
        <dbReference type="ChEBI" id="CHEBI:146199"/>
        <dbReference type="EC" id="1.20.4.1"/>
    </reaction>
</comment>
<dbReference type="CDD" id="cd03034">
    <property type="entry name" value="ArsC_ArsC"/>
    <property type="match status" value="1"/>
</dbReference>
<dbReference type="AlphaFoldDB" id="A0A1C7NUP2"/>
<dbReference type="GO" id="GO:0046685">
    <property type="term" value="P:response to arsenic-containing substance"/>
    <property type="evidence" value="ECO:0007669"/>
    <property type="project" value="UniProtKB-KW"/>
</dbReference>
<name>A0A1C7NUP2_9HYPH</name>
<evidence type="ECO:0000313" key="9">
    <source>
        <dbReference type="Proteomes" id="UP000093111"/>
    </source>
</evidence>
<dbReference type="NCBIfam" id="TIGR00014">
    <property type="entry name" value="arsC"/>
    <property type="match status" value="1"/>
</dbReference>
<dbReference type="InterPro" id="IPR006660">
    <property type="entry name" value="Arsenate_reductase-like"/>
</dbReference>
<dbReference type="SUPFAM" id="SSF52833">
    <property type="entry name" value="Thioredoxin-like"/>
    <property type="match status" value="1"/>
</dbReference>
<dbReference type="STRING" id="1612624.ADU59_27095"/>
<dbReference type="InterPro" id="IPR006659">
    <property type="entry name" value="Arsenate_reductase"/>
</dbReference>
<dbReference type="Proteomes" id="UP000093111">
    <property type="component" value="Unassembled WGS sequence"/>
</dbReference>